<comment type="caution">
    <text evidence="3">The sequence shown here is derived from an EMBL/GenBank/DDBJ whole genome shotgun (WGS) entry which is preliminary data.</text>
</comment>
<dbReference type="RefSeq" id="WP_162799548.1">
    <property type="nucleotide sequence ID" value="NZ_JBHSJF010000001.1"/>
</dbReference>
<keyword evidence="2" id="KW-1133">Transmembrane helix</keyword>
<organism evidence="3 4">
    <name type="scientific">Flaviflagellibacter deserti</name>
    <dbReference type="NCBI Taxonomy" id="2267266"/>
    <lineage>
        <taxon>Bacteria</taxon>
        <taxon>Pseudomonadati</taxon>
        <taxon>Pseudomonadota</taxon>
        <taxon>Alphaproteobacteria</taxon>
        <taxon>Hyphomicrobiales</taxon>
        <taxon>Flaviflagellibacter</taxon>
    </lineage>
</organism>
<dbReference type="EMBL" id="JBHSJF010000001">
    <property type="protein sequence ID" value="MFC5066459.1"/>
    <property type="molecule type" value="Genomic_DNA"/>
</dbReference>
<evidence type="ECO:0000313" key="3">
    <source>
        <dbReference type="EMBL" id="MFC5066459.1"/>
    </source>
</evidence>
<proteinExistence type="predicted"/>
<evidence type="ECO:0000256" key="1">
    <source>
        <dbReference type="SAM" id="MobiDB-lite"/>
    </source>
</evidence>
<evidence type="ECO:0000256" key="2">
    <source>
        <dbReference type="SAM" id="Phobius"/>
    </source>
</evidence>
<accession>A0ABV9YW66</accession>
<dbReference type="Proteomes" id="UP001595796">
    <property type="component" value="Unassembled WGS sequence"/>
</dbReference>
<keyword evidence="2" id="KW-0812">Transmembrane</keyword>
<protein>
    <submittedName>
        <fullName evidence="3">Uncharacterized protein</fullName>
    </submittedName>
</protein>
<feature type="transmembrane region" description="Helical" evidence="2">
    <location>
        <begin position="32"/>
        <end position="53"/>
    </location>
</feature>
<evidence type="ECO:0000313" key="4">
    <source>
        <dbReference type="Proteomes" id="UP001595796"/>
    </source>
</evidence>
<gene>
    <name evidence="3" type="ORF">ACFPFW_00345</name>
</gene>
<reference evidence="4" key="1">
    <citation type="journal article" date="2019" name="Int. J. Syst. Evol. Microbiol.">
        <title>The Global Catalogue of Microorganisms (GCM) 10K type strain sequencing project: providing services to taxonomists for standard genome sequencing and annotation.</title>
        <authorList>
            <consortium name="The Broad Institute Genomics Platform"/>
            <consortium name="The Broad Institute Genome Sequencing Center for Infectious Disease"/>
            <person name="Wu L."/>
            <person name="Ma J."/>
        </authorList>
    </citation>
    <scope>NUCLEOTIDE SEQUENCE [LARGE SCALE GENOMIC DNA]</scope>
    <source>
        <strain evidence="4">CGMCC 1.16444</strain>
    </source>
</reference>
<keyword evidence="4" id="KW-1185">Reference proteome</keyword>
<keyword evidence="2" id="KW-0472">Membrane</keyword>
<sequence>MSVTDDVTSFAARAEATAGRERPAHGMDVMKVMIGALIAVGAFAFSADAALAASGKANQKIRQEIYHQPKSGPVMSDALFGKLRRDDQPAPATQSKAATFKKAPKTGN</sequence>
<feature type="region of interest" description="Disordered" evidence="1">
    <location>
        <begin position="85"/>
        <end position="108"/>
    </location>
</feature>
<feature type="region of interest" description="Disordered" evidence="1">
    <location>
        <begin position="1"/>
        <end position="24"/>
    </location>
</feature>
<name>A0ABV9YW66_9HYPH</name>